<proteinExistence type="predicted"/>
<dbReference type="AlphaFoldDB" id="A0A923L7D8"/>
<evidence type="ECO:0000313" key="3">
    <source>
        <dbReference type="EMBL" id="MBC5637902.1"/>
    </source>
</evidence>
<dbReference type="InterPro" id="IPR007809">
    <property type="entry name" value="FlgN-like"/>
</dbReference>
<comment type="caution">
    <text evidence="3">The sequence shown here is derived from an EMBL/GenBank/DDBJ whole genome shotgun (WGS) entry which is preliminary data.</text>
</comment>
<keyword evidence="2" id="KW-0175">Coiled coil</keyword>
<sequence length="162" mass="18773">MSVQAIIEKLEKLIVTHEQLLDLSKEKTAIVKEGNVENLQTVLIKERKILQQITQLEESRQKEVEDWFANHRLTNEEATVTNLVNQLSNNEERKAIEESAVRLTETIVNLKQQEQLNMALIQQSMQFVQLSIDLLSPSLKNWNYGKEQEQSQINRSVFDSKA</sequence>
<evidence type="ECO:0000256" key="1">
    <source>
        <dbReference type="ARBA" id="ARBA00022795"/>
    </source>
</evidence>
<feature type="coiled-coil region" evidence="2">
    <location>
        <begin position="73"/>
        <end position="113"/>
    </location>
</feature>
<keyword evidence="3" id="KW-0969">Cilium</keyword>
<evidence type="ECO:0000256" key="2">
    <source>
        <dbReference type="SAM" id="Coils"/>
    </source>
</evidence>
<accession>A0A923L7D8</accession>
<keyword evidence="4" id="KW-1185">Reference proteome</keyword>
<dbReference type="RefSeq" id="WP_186870608.1">
    <property type="nucleotide sequence ID" value="NZ_JACOOL010000010.1"/>
</dbReference>
<keyword evidence="1" id="KW-1005">Bacterial flagellum biogenesis</keyword>
<reference evidence="3" key="1">
    <citation type="submission" date="2020-08" db="EMBL/GenBank/DDBJ databases">
        <title>Genome public.</title>
        <authorList>
            <person name="Liu C."/>
            <person name="Sun Q."/>
        </authorList>
    </citation>
    <scope>NUCLEOTIDE SEQUENCE</scope>
    <source>
        <strain evidence="3">BX22</strain>
    </source>
</reference>
<dbReference type="Gene3D" id="1.20.58.300">
    <property type="entry name" value="FlgN-like"/>
    <property type="match status" value="1"/>
</dbReference>
<dbReference type="Proteomes" id="UP000637359">
    <property type="component" value="Unassembled WGS sequence"/>
</dbReference>
<protein>
    <submittedName>
        <fullName evidence="3">Flagellar protein FlgN</fullName>
    </submittedName>
</protein>
<evidence type="ECO:0000313" key="4">
    <source>
        <dbReference type="Proteomes" id="UP000637359"/>
    </source>
</evidence>
<dbReference type="Pfam" id="PF05130">
    <property type="entry name" value="FlgN"/>
    <property type="match status" value="1"/>
</dbReference>
<keyword evidence="3" id="KW-0282">Flagellum</keyword>
<dbReference type="SUPFAM" id="SSF140566">
    <property type="entry name" value="FlgN-like"/>
    <property type="match status" value="1"/>
</dbReference>
<keyword evidence="3" id="KW-0966">Cell projection</keyword>
<dbReference type="GO" id="GO:0044780">
    <property type="term" value="P:bacterial-type flagellum assembly"/>
    <property type="evidence" value="ECO:0007669"/>
    <property type="project" value="InterPro"/>
</dbReference>
<dbReference type="EMBL" id="JACOOL010000010">
    <property type="protein sequence ID" value="MBC5637902.1"/>
    <property type="molecule type" value="Genomic_DNA"/>
</dbReference>
<name>A0A923L7D8_9BACI</name>
<organism evidence="3 4">
    <name type="scientific">Ornithinibacillus hominis</name>
    <dbReference type="NCBI Taxonomy" id="2763055"/>
    <lineage>
        <taxon>Bacteria</taxon>
        <taxon>Bacillati</taxon>
        <taxon>Bacillota</taxon>
        <taxon>Bacilli</taxon>
        <taxon>Bacillales</taxon>
        <taxon>Bacillaceae</taxon>
        <taxon>Ornithinibacillus</taxon>
    </lineage>
</organism>
<gene>
    <name evidence="3" type="ORF">H8S33_13915</name>
</gene>
<dbReference type="InterPro" id="IPR036679">
    <property type="entry name" value="FlgN-like_sf"/>
</dbReference>